<dbReference type="GO" id="GO:0016020">
    <property type="term" value="C:membrane"/>
    <property type="evidence" value="ECO:0007669"/>
    <property type="project" value="UniProtKB-SubCell"/>
</dbReference>
<dbReference type="PROSITE" id="PS50261">
    <property type="entry name" value="G_PROTEIN_RECEP_F2_4"/>
    <property type="match status" value="1"/>
</dbReference>
<evidence type="ECO:0000256" key="1">
    <source>
        <dbReference type="ARBA" id="ARBA00004141"/>
    </source>
</evidence>
<keyword evidence="3" id="KW-0732">Signal</keyword>
<keyword evidence="4 7" id="KW-1133">Transmembrane helix</keyword>
<proteinExistence type="predicted"/>
<dbReference type="Gene3D" id="1.20.1070.10">
    <property type="entry name" value="Rhodopsin 7-helix transmembrane proteins"/>
    <property type="match status" value="1"/>
</dbReference>
<dbReference type="PANTHER" id="PTHR45692:SF1">
    <property type="entry name" value="G-PROTEIN COUPLED RECEPTORS FAMILY 2 PROFILE 2 DOMAIN-CONTAINING PROTEIN"/>
    <property type="match status" value="1"/>
</dbReference>
<dbReference type="Pfam" id="PF00002">
    <property type="entry name" value="7tm_2"/>
    <property type="match status" value="1"/>
</dbReference>
<feature type="transmembrane region" description="Helical" evidence="7">
    <location>
        <begin position="511"/>
        <end position="533"/>
    </location>
</feature>
<evidence type="ECO:0000256" key="5">
    <source>
        <dbReference type="ARBA" id="ARBA00023136"/>
    </source>
</evidence>
<dbReference type="EnsemblMetazoa" id="XM_038221287.1">
    <property type="protein sequence ID" value="XP_038077215.1"/>
    <property type="gene ID" value="LOC119745064"/>
</dbReference>
<feature type="domain" description="GAIN-B" evidence="8">
    <location>
        <begin position="140"/>
        <end position="316"/>
    </location>
</feature>
<evidence type="ECO:0000256" key="3">
    <source>
        <dbReference type="ARBA" id="ARBA00022729"/>
    </source>
</evidence>
<dbReference type="Pfam" id="PF01825">
    <property type="entry name" value="GPS"/>
    <property type="match status" value="1"/>
</dbReference>
<name>A0A914BMP4_PATMI</name>
<keyword evidence="5 7" id="KW-0472">Membrane</keyword>
<organism evidence="10 11">
    <name type="scientific">Patiria miniata</name>
    <name type="common">Bat star</name>
    <name type="synonym">Asterina miniata</name>
    <dbReference type="NCBI Taxonomy" id="46514"/>
    <lineage>
        <taxon>Eukaryota</taxon>
        <taxon>Metazoa</taxon>
        <taxon>Echinodermata</taxon>
        <taxon>Eleutherozoa</taxon>
        <taxon>Asterozoa</taxon>
        <taxon>Asteroidea</taxon>
        <taxon>Valvatacea</taxon>
        <taxon>Valvatida</taxon>
        <taxon>Asterinidae</taxon>
        <taxon>Patiria</taxon>
    </lineage>
</organism>
<evidence type="ECO:0000256" key="6">
    <source>
        <dbReference type="ARBA" id="ARBA00023157"/>
    </source>
</evidence>
<dbReference type="SUPFAM" id="SSF81321">
    <property type="entry name" value="Family A G protein-coupled receptor-like"/>
    <property type="match status" value="1"/>
</dbReference>
<dbReference type="InterPro" id="IPR017983">
    <property type="entry name" value="GPCR_2_secretin-like_CS"/>
</dbReference>
<comment type="subcellular location">
    <subcellularLocation>
        <location evidence="1">Membrane</location>
        <topology evidence="1">Multi-pass membrane protein</topology>
    </subcellularLocation>
</comment>
<feature type="transmembrane region" description="Helical" evidence="7">
    <location>
        <begin position="322"/>
        <end position="345"/>
    </location>
</feature>
<dbReference type="Proteomes" id="UP000887568">
    <property type="component" value="Unplaced"/>
</dbReference>
<dbReference type="InterPro" id="IPR000832">
    <property type="entry name" value="GPCR_2_secretin-like"/>
</dbReference>
<dbReference type="OrthoDB" id="10037534at2759"/>
<feature type="transmembrane region" description="Helical" evidence="7">
    <location>
        <begin position="357"/>
        <end position="375"/>
    </location>
</feature>
<dbReference type="InterPro" id="IPR017981">
    <property type="entry name" value="GPCR_2-like_7TM"/>
</dbReference>
<feature type="transmembrane region" description="Helical" evidence="7">
    <location>
        <begin position="387"/>
        <end position="412"/>
    </location>
</feature>
<feature type="transmembrane region" description="Helical" evidence="7">
    <location>
        <begin position="424"/>
        <end position="445"/>
    </location>
</feature>
<dbReference type="GO" id="GO:0004930">
    <property type="term" value="F:G protein-coupled receptor activity"/>
    <property type="evidence" value="ECO:0007669"/>
    <property type="project" value="InterPro"/>
</dbReference>
<dbReference type="GO" id="GO:0007166">
    <property type="term" value="P:cell surface receptor signaling pathway"/>
    <property type="evidence" value="ECO:0007669"/>
    <property type="project" value="InterPro"/>
</dbReference>
<dbReference type="InterPro" id="IPR000203">
    <property type="entry name" value="GPS"/>
</dbReference>
<keyword evidence="11" id="KW-1185">Reference proteome</keyword>
<dbReference type="SMART" id="SM00303">
    <property type="entry name" value="GPS"/>
    <property type="match status" value="1"/>
</dbReference>
<evidence type="ECO:0000313" key="11">
    <source>
        <dbReference type="Proteomes" id="UP000887568"/>
    </source>
</evidence>
<dbReference type="RefSeq" id="XP_038077215.1">
    <property type="nucleotide sequence ID" value="XM_038221287.1"/>
</dbReference>
<evidence type="ECO:0000313" key="10">
    <source>
        <dbReference type="EnsemblMetazoa" id="XP_038077215.1"/>
    </source>
</evidence>
<protein>
    <submittedName>
        <fullName evidence="10">Uncharacterized protein</fullName>
    </submittedName>
</protein>
<reference evidence="10" key="1">
    <citation type="submission" date="2022-11" db="UniProtKB">
        <authorList>
            <consortium name="EnsemblMetazoa"/>
        </authorList>
    </citation>
    <scope>IDENTIFICATION</scope>
</reference>
<dbReference type="InterPro" id="IPR057244">
    <property type="entry name" value="GAIN_B"/>
</dbReference>
<dbReference type="PANTHER" id="PTHR45692">
    <property type="entry name" value="G_PROTEIN_RECEP_F2_4 DOMAIN-CONTAINING PROTEIN"/>
    <property type="match status" value="1"/>
</dbReference>
<dbReference type="InterPro" id="IPR058808">
    <property type="entry name" value="GAIN_ADGRA2/3"/>
</dbReference>
<dbReference type="GeneID" id="119745064"/>
<accession>A0A914BMP4</accession>
<feature type="transmembrane region" description="Helical" evidence="7">
    <location>
        <begin position="465"/>
        <end position="491"/>
    </location>
</feature>
<dbReference type="InterPro" id="IPR046338">
    <property type="entry name" value="GAIN_dom_sf"/>
</dbReference>
<dbReference type="CDD" id="cd15040">
    <property type="entry name" value="7tmB2_Adhesion"/>
    <property type="match status" value="1"/>
</dbReference>
<feature type="domain" description="G-protein coupled receptors family 2 profile 2" evidence="9">
    <location>
        <begin position="320"/>
        <end position="563"/>
    </location>
</feature>
<evidence type="ECO:0000259" key="8">
    <source>
        <dbReference type="PROSITE" id="PS50221"/>
    </source>
</evidence>
<dbReference type="AlphaFoldDB" id="A0A914BMP4"/>
<keyword evidence="6" id="KW-1015">Disulfide bond</keyword>
<dbReference type="PRINTS" id="PR00249">
    <property type="entry name" value="GPCRSECRETIN"/>
</dbReference>
<dbReference type="PROSITE" id="PS50221">
    <property type="entry name" value="GAIN_B"/>
    <property type="match status" value="1"/>
</dbReference>
<dbReference type="Gene3D" id="2.60.220.50">
    <property type="match status" value="1"/>
</dbReference>
<evidence type="ECO:0000256" key="2">
    <source>
        <dbReference type="ARBA" id="ARBA00022692"/>
    </source>
</evidence>
<dbReference type="Pfam" id="PF26588">
    <property type="entry name" value="GAIN_ADGRA3"/>
    <property type="match status" value="1"/>
</dbReference>
<sequence>MCQEVADLDTFVSCVAENNITRENEVFVSKTIARLTSNHKDVSSMNIIKVADILEDLVTTGDPTNEIATNIVTTVNNILQVDQTTFNEVEDNSPSRIVQALESYTTALQLTGAGNFTETQKSVTVLALTLPISSRPSGFWFATLRNPDAPDKLTKNDTAIRHEPDELLETDASIFLPAETLQADTNGDTVNISVFVYQNSKLFRSPTLRANESPGEFRRSTGSRIIAATVEGVQKDKLSSPMIAKFEPININDESETSEGYECRSKCVYWDFSLNNGFGDWSTKGCKREMDSEGRIVCVCDHLTNFAVIVDIYGRSSVALDVISKTICGVSIVAVIVTVGTFLAFKKFRSKRPQRILLSLCFALLGMYLFFLAGIEASPCGVSCGIVAVLIHYFTLAAMFWMAVEAVNLYLLLVKVTNANVSHFMIKASLAGWGLPLLVVIIILAADYTQYSDNKHCFLKPGNAFYFGLLLPIGLVLLFNFVIFALVMRTLTCQAKYMGSKSTRQQTVQRLQNAVAISLLLGLTWIFGLMSAIKASTFAFQLLFAICNSAQGLLIFLLFCARQREIREAWLPFLRRIPNRLYRRSDYVSSARETTRMSTINNSTSAPGTSMSLSRLSTGTGSICVPTDDDVGDSFSGAISTDLKN</sequence>
<dbReference type="PROSITE" id="PS00650">
    <property type="entry name" value="G_PROTEIN_RECEP_F2_2"/>
    <property type="match status" value="1"/>
</dbReference>
<evidence type="ECO:0000259" key="9">
    <source>
        <dbReference type="PROSITE" id="PS50261"/>
    </source>
</evidence>
<evidence type="ECO:0000256" key="7">
    <source>
        <dbReference type="SAM" id="Phobius"/>
    </source>
</evidence>
<keyword evidence="2 7" id="KW-0812">Transmembrane</keyword>
<feature type="transmembrane region" description="Helical" evidence="7">
    <location>
        <begin position="539"/>
        <end position="561"/>
    </location>
</feature>
<dbReference type="OMA" id="IFSWMLI"/>
<evidence type="ECO:0000256" key="4">
    <source>
        <dbReference type="ARBA" id="ARBA00022989"/>
    </source>
</evidence>